<feature type="compositionally biased region" description="Polar residues" evidence="11">
    <location>
        <begin position="640"/>
        <end position="653"/>
    </location>
</feature>
<evidence type="ECO:0000256" key="10">
    <source>
        <dbReference type="SAM" id="Coils"/>
    </source>
</evidence>
<dbReference type="EMBL" id="JAAOAQ010000227">
    <property type="protein sequence ID" value="KAF5560724.1"/>
    <property type="molecule type" value="Genomic_DNA"/>
</dbReference>
<feature type="domain" description="Homeobox" evidence="13">
    <location>
        <begin position="554"/>
        <end position="608"/>
    </location>
</feature>
<dbReference type="GO" id="GO:0003677">
    <property type="term" value="F:DNA binding"/>
    <property type="evidence" value="ECO:0007669"/>
    <property type="project" value="UniProtKB-UniRule"/>
</dbReference>
<feature type="region of interest" description="Disordered" evidence="11">
    <location>
        <begin position="632"/>
        <end position="653"/>
    </location>
</feature>
<dbReference type="SMART" id="SM00389">
    <property type="entry name" value="HOX"/>
    <property type="match status" value="1"/>
</dbReference>
<dbReference type="InterPro" id="IPR017970">
    <property type="entry name" value="Homeobox_CS"/>
</dbReference>
<keyword evidence="5 12" id="KW-0472">Membrane</keyword>
<feature type="compositionally biased region" description="Basic and acidic residues" evidence="11">
    <location>
        <begin position="514"/>
        <end position="530"/>
    </location>
</feature>
<dbReference type="GO" id="GO:0050897">
    <property type="term" value="F:cobalt ion binding"/>
    <property type="evidence" value="ECO:0007669"/>
    <property type="project" value="TreeGrafter"/>
</dbReference>
<dbReference type="InterPro" id="IPR045863">
    <property type="entry name" value="CorA_TM1_TM2"/>
</dbReference>
<feature type="region of interest" description="Disordered" evidence="11">
    <location>
        <begin position="487"/>
        <end position="530"/>
    </location>
</feature>
<comment type="subcellular location">
    <subcellularLocation>
        <location evidence="1">Cell membrane</location>
        <topology evidence="1">Multi-pass membrane protein</topology>
    </subcellularLocation>
    <subcellularLocation>
        <location evidence="8 9">Nucleus</location>
    </subcellularLocation>
</comment>
<evidence type="ECO:0000259" key="13">
    <source>
        <dbReference type="PROSITE" id="PS50071"/>
    </source>
</evidence>
<dbReference type="Gene3D" id="1.10.10.60">
    <property type="entry name" value="Homeodomain-like"/>
    <property type="match status" value="1"/>
</dbReference>
<evidence type="ECO:0000256" key="4">
    <source>
        <dbReference type="ARBA" id="ARBA00023125"/>
    </source>
</evidence>
<comment type="caution">
    <text evidence="14">The sequence shown here is derived from an EMBL/GenBank/DDBJ whole genome shotgun (WGS) entry which is preliminary data.</text>
</comment>
<proteinExistence type="predicted"/>
<dbReference type="InterPro" id="IPR002523">
    <property type="entry name" value="MgTranspt_CorA/ZnTranspt_ZntB"/>
</dbReference>
<protein>
    <submittedName>
        <fullName evidence="14">Homeobox transcription factor</fullName>
    </submittedName>
</protein>
<dbReference type="Proteomes" id="UP000582016">
    <property type="component" value="Unassembled WGS sequence"/>
</dbReference>
<dbReference type="InterPro" id="IPR001356">
    <property type="entry name" value="HD"/>
</dbReference>
<dbReference type="GO" id="GO:0005634">
    <property type="term" value="C:nucleus"/>
    <property type="evidence" value="ECO:0007669"/>
    <property type="project" value="UniProtKB-SubCell"/>
</dbReference>
<dbReference type="GO" id="GO:0000981">
    <property type="term" value="F:DNA-binding transcription factor activity, RNA polymerase II-specific"/>
    <property type="evidence" value="ECO:0007669"/>
    <property type="project" value="InterPro"/>
</dbReference>
<dbReference type="PROSITE" id="PS50071">
    <property type="entry name" value="HOMEOBOX_2"/>
    <property type="match status" value="1"/>
</dbReference>
<dbReference type="GO" id="GO:0015087">
    <property type="term" value="F:cobalt ion transmembrane transporter activity"/>
    <property type="evidence" value="ECO:0007669"/>
    <property type="project" value="TreeGrafter"/>
</dbReference>
<feature type="transmembrane region" description="Helical" evidence="12">
    <location>
        <begin position="364"/>
        <end position="385"/>
    </location>
</feature>
<keyword evidence="3 12" id="KW-1133">Transmembrane helix</keyword>
<feature type="coiled-coil region" evidence="10">
    <location>
        <begin position="309"/>
        <end position="347"/>
    </location>
</feature>
<dbReference type="GO" id="GO:0015095">
    <property type="term" value="F:magnesium ion transmembrane transporter activity"/>
    <property type="evidence" value="ECO:0007669"/>
    <property type="project" value="TreeGrafter"/>
</dbReference>
<feature type="DNA-binding region" description="Homeobox" evidence="8">
    <location>
        <begin position="556"/>
        <end position="609"/>
    </location>
</feature>
<evidence type="ECO:0000256" key="7">
    <source>
        <dbReference type="ARBA" id="ARBA00023242"/>
    </source>
</evidence>
<evidence type="ECO:0000256" key="1">
    <source>
        <dbReference type="ARBA" id="ARBA00004651"/>
    </source>
</evidence>
<dbReference type="Pfam" id="PF01544">
    <property type="entry name" value="CorA"/>
    <property type="match status" value="1"/>
</dbReference>
<keyword evidence="7 8" id="KW-0539">Nucleus</keyword>
<evidence type="ECO:0000256" key="5">
    <source>
        <dbReference type="ARBA" id="ARBA00023136"/>
    </source>
</evidence>
<dbReference type="PANTHER" id="PTHR46494">
    <property type="entry name" value="CORA FAMILY METAL ION TRANSPORTER (EUROFUNG)"/>
    <property type="match status" value="1"/>
</dbReference>
<feature type="compositionally biased region" description="Polar residues" evidence="11">
    <location>
        <begin position="487"/>
        <end position="499"/>
    </location>
</feature>
<dbReference type="CDD" id="cd00086">
    <property type="entry name" value="homeodomain"/>
    <property type="match status" value="1"/>
</dbReference>
<dbReference type="InterPro" id="IPR009057">
    <property type="entry name" value="Homeodomain-like_sf"/>
</dbReference>
<name>A0A8H5ND37_9HYPO</name>
<evidence type="ECO:0000256" key="9">
    <source>
        <dbReference type="RuleBase" id="RU000682"/>
    </source>
</evidence>
<evidence type="ECO:0000256" key="6">
    <source>
        <dbReference type="ARBA" id="ARBA00023155"/>
    </source>
</evidence>
<reference evidence="14 15" key="1">
    <citation type="submission" date="2020-05" db="EMBL/GenBank/DDBJ databases">
        <title>Identification and distribution of gene clusters putatively required for synthesis of sphingolipid metabolism inhibitors in phylogenetically diverse species of the filamentous fungus Fusarium.</title>
        <authorList>
            <person name="Kim H.-S."/>
            <person name="Busman M."/>
            <person name="Brown D.W."/>
            <person name="Divon H."/>
            <person name="Uhlig S."/>
            <person name="Proctor R.H."/>
        </authorList>
    </citation>
    <scope>NUCLEOTIDE SEQUENCE [LARGE SCALE GENOMIC DNA]</scope>
    <source>
        <strain evidence="14 15">NRRL 13617</strain>
    </source>
</reference>
<keyword evidence="15" id="KW-1185">Reference proteome</keyword>
<dbReference type="GO" id="GO:0000287">
    <property type="term" value="F:magnesium ion binding"/>
    <property type="evidence" value="ECO:0007669"/>
    <property type="project" value="TreeGrafter"/>
</dbReference>
<evidence type="ECO:0000256" key="12">
    <source>
        <dbReference type="SAM" id="Phobius"/>
    </source>
</evidence>
<keyword evidence="10" id="KW-0175">Coiled coil</keyword>
<dbReference type="SUPFAM" id="SSF144083">
    <property type="entry name" value="Magnesium transport protein CorA, transmembrane region"/>
    <property type="match status" value="1"/>
</dbReference>
<feature type="transmembrane region" description="Helical" evidence="12">
    <location>
        <begin position="392"/>
        <end position="416"/>
    </location>
</feature>
<evidence type="ECO:0000256" key="8">
    <source>
        <dbReference type="PROSITE-ProRule" id="PRU00108"/>
    </source>
</evidence>
<accession>A0A8H5ND37</accession>
<organism evidence="14 15">
    <name type="scientific">Fusarium phyllophilum</name>
    <dbReference type="NCBI Taxonomy" id="47803"/>
    <lineage>
        <taxon>Eukaryota</taxon>
        <taxon>Fungi</taxon>
        <taxon>Dikarya</taxon>
        <taxon>Ascomycota</taxon>
        <taxon>Pezizomycotina</taxon>
        <taxon>Sordariomycetes</taxon>
        <taxon>Hypocreomycetidae</taxon>
        <taxon>Hypocreales</taxon>
        <taxon>Nectriaceae</taxon>
        <taxon>Fusarium</taxon>
        <taxon>Fusarium fujikuroi species complex</taxon>
    </lineage>
</organism>
<evidence type="ECO:0000256" key="3">
    <source>
        <dbReference type="ARBA" id="ARBA00022989"/>
    </source>
</evidence>
<dbReference type="PANTHER" id="PTHR46494:SF1">
    <property type="entry name" value="CORA FAMILY METAL ION TRANSPORTER (EUROFUNG)"/>
    <property type="match status" value="1"/>
</dbReference>
<evidence type="ECO:0000313" key="14">
    <source>
        <dbReference type="EMBL" id="KAF5560724.1"/>
    </source>
</evidence>
<dbReference type="OrthoDB" id="5073916at2759"/>
<dbReference type="PROSITE" id="PS00027">
    <property type="entry name" value="HOMEOBOX_1"/>
    <property type="match status" value="1"/>
</dbReference>
<keyword evidence="4 8" id="KW-0238">DNA-binding</keyword>
<dbReference type="SUPFAM" id="SSF46689">
    <property type="entry name" value="Homeodomain-like"/>
    <property type="match status" value="1"/>
</dbReference>
<keyword evidence="2 12" id="KW-0812">Transmembrane</keyword>
<dbReference type="AlphaFoldDB" id="A0A8H5ND37"/>
<evidence type="ECO:0000256" key="2">
    <source>
        <dbReference type="ARBA" id="ARBA00022692"/>
    </source>
</evidence>
<dbReference type="GO" id="GO:0005886">
    <property type="term" value="C:plasma membrane"/>
    <property type="evidence" value="ECO:0007669"/>
    <property type="project" value="UniProtKB-SubCell"/>
</dbReference>
<evidence type="ECO:0000313" key="15">
    <source>
        <dbReference type="Proteomes" id="UP000582016"/>
    </source>
</evidence>
<sequence>MSNPERPNAYEEVLGTHGMSPLSTPGYIDRLYDLAAQANRPVILNIVLRTHEYDHDFESQLLGCFPSFPIHLLADIHESSTWGRGTVILPNTTDKRCELTSVSIVILAVAFLANYPQVQGAGRSQGGPKDESTPAQVNFLPILCWCSSVERLVAGSQHSTKKTAIVVTISFHECVPEKMGEFWSIERRQDRLAKFEQWAFLDLAATFSGWPTIWTNARRELAQRHASMYSSTNAVTDLSTTRIIHQDMANVIALREDLRLSIAGYAKYNQILRRMFPNNKMARINKMLTLTGTRRTEGQPMDEAELKERTEMVELLAELENRVQDSQQNLEHQLETSEVILRQLENLLSLAFNTQAIAQGQATAMLNVLATIFLPLSFVASVFGMTKFEISAVWYPPAATIVLFLVGGAILLIRWLGVDMNISRLPAKQVSALTSKPQNPTFRLLNTGPEADTPGICAETQEQFSLDPKGLRGQATVESAIGALNDASSLSSRAQQQPATLGKLTLPRAGESTEEIHSDDVKEPSKPDENAHYTGSLHMEGSASTALAYYPPTKPRLTEGETELLEAEFQKTQKPSSQRKNEIADLLQVEKSRINNWFQNRRVREKQIQRTRMLEAHSVVEQFNEGILQGVQMSHGPEAPNNSSLESISPGTQQFRTPQDYRAISGGLPHLTANAAPQLEPCGTDGSAS</sequence>
<evidence type="ECO:0000256" key="11">
    <source>
        <dbReference type="SAM" id="MobiDB-lite"/>
    </source>
</evidence>
<dbReference type="Gene3D" id="1.20.58.340">
    <property type="entry name" value="Magnesium transport protein CorA, transmembrane region"/>
    <property type="match status" value="1"/>
</dbReference>
<gene>
    <name evidence="14" type="ORF">FPHYL_6510</name>
</gene>
<dbReference type="Pfam" id="PF00046">
    <property type="entry name" value="Homeodomain"/>
    <property type="match status" value="1"/>
</dbReference>
<keyword evidence="6 8" id="KW-0371">Homeobox</keyword>